<dbReference type="Proteomes" id="UP001530400">
    <property type="component" value="Unassembled WGS sequence"/>
</dbReference>
<name>A0ABD3PSD7_9STRA</name>
<keyword evidence="2" id="KW-0812">Transmembrane</keyword>
<comment type="caution">
    <text evidence="3">The sequence shown here is derived from an EMBL/GenBank/DDBJ whole genome shotgun (WGS) entry which is preliminary data.</text>
</comment>
<keyword evidence="2" id="KW-0472">Membrane</keyword>
<keyword evidence="4" id="KW-1185">Reference proteome</keyword>
<reference evidence="3 4" key="1">
    <citation type="submission" date="2024-10" db="EMBL/GenBank/DDBJ databases">
        <title>Updated reference genomes for cyclostephanoid diatoms.</title>
        <authorList>
            <person name="Roberts W.R."/>
            <person name="Alverson A.J."/>
        </authorList>
    </citation>
    <scope>NUCLEOTIDE SEQUENCE [LARGE SCALE GENOMIC DNA]</scope>
    <source>
        <strain evidence="3 4">AJA010-31</strain>
    </source>
</reference>
<dbReference type="AlphaFoldDB" id="A0ABD3PSD7"/>
<evidence type="ECO:0000313" key="4">
    <source>
        <dbReference type="Proteomes" id="UP001530400"/>
    </source>
</evidence>
<dbReference type="EMBL" id="JALLPJ020000490">
    <property type="protein sequence ID" value="KAL3790609.1"/>
    <property type="molecule type" value="Genomic_DNA"/>
</dbReference>
<evidence type="ECO:0000256" key="1">
    <source>
        <dbReference type="SAM" id="MobiDB-lite"/>
    </source>
</evidence>
<evidence type="ECO:0000256" key="2">
    <source>
        <dbReference type="SAM" id="Phobius"/>
    </source>
</evidence>
<accession>A0ABD3PSD7</accession>
<organism evidence="3 4">
    <name type="scientific">Cyclotella atomus</name>
    <dbReference type="NCBI Taxonomy" id="382360"/>
    <lineage>
        <taxon>Eukaryota</taxon>
        <taxon>Sar</taxon>
        <taxon>Stramenopiles</taxon>
        <taxon>Ochrophyta</taxon>
        <taxon>Bacillariophyta</taxon>
        <taxon>Coscinodiscophyceae</taxon>
        <taxon>Thalassiosirophycidae</taxon>
        <taxon>Stephanodiscales</taxon>
        <taxon>Stephanodiscaceae</taxon>
        <taxon>Cyclotella</taxon>
    </lineage>
</organism>
<proteinExistence type="predicted"/>
<evidence type="ECO:0000313" key="3">
    <source>
        <dbReference type="EMBL" id="KAL3790609.1"/>
    </source>
</evidence>
<gene>
    <name evidence="3" type="ORF">ACHAWO_008089</name>
</gene>
<sequence>MTTVDLSKAVLYNTTFHYQILVSEGMTAQVLMDPMHQMNMDLVEGMDEWSAATCKEWNDNQTAVKKGEGGGRRRRRRRRGERARVLLVSTEPDSSIITNVTDAETTIQECCNGSLIEITVSEITQYQTYYLLLENYPDDVAAFVTSKFDEDVASGSYLNTIPEPSRNSNNLSSGEEEAESSPPAAAWKPTEPPLSPIVELPDDSGGAKTGAIAGGVTVALLVAIVGLFVARRQW</sequence>
<feature type="transmembrane region" description="Helical" evidence="2">
    <location>
        <begin position="210"/>
        <end position="230"/>
    </location>
</feature>
<feature type="region of interest" description="Disordered" evidence="1">
    <location>
        <begin position="156"/>
        <end position="202"/>
    </location>
</feature>
<keyword evidence="2" id="KW-1133">Transmembrane helix</keyword>
<protein>
    <submittedName>
        <fullName evidence="3">Uncharacterized protein</fullName>
    </submittedName>
</protein>